<feature type="binding site" evidence="6">
    <location>
        <position position="72"/>
    </location>
    <ligand>
        <name>Na(+)</name>
        <dbReference type="ChEBI" id="CHEBI:29101"/>
        <label>1</label>
    </ligand>
</feature>
<keyword evidence="3 8" id="KW-0812">Transmembrane</keyword>
<comment type="subcellular location">
    <subcellularLocation>
        <location evidence="1">Membrane</location>
        <topology evidence="1">Multi-pass membrane protein</topology>
    </subcellularLocation>
</comment>
<sequence>MMSSVVAPEKPASNTMGPKEVELILVKEQNGVQFTSSTLVAPTPPQTNPSGEERETWGKKIDFLLSVIGFAVDLANVWRFPYLCYKNGGGAFLVPYMFFMLIGMPLFYMELALGQYNREGAAGVWKICPIFKGVGFTVILISLYVGFYYNVIISWALFYLFSSFTSELPWVHCNNSWNSPNCSDWADNSSVSDIYKSTPAQEYFDRQSFDWRVVLTNIFSFLRRGVLHIQDSNGIDNLGRPRWQLTSCLGVVIVLLYFSLWKGVKTSGKVVWITATMPYVVLTVLLIRGVTLPGAIDGIKAYLSVDFLKLCDAQWGLGAELPFPATINSATTVTDAIITSSINSLTVSSPDLWFSFLGTCPKAQCSPGQSCQRRYGAGLVFVIYPEAIANTTWIISVGGSSSSCCYHWASTVQWVYGVGDHGLMDEFKCLHKHRELFTLFIVFPHSSYPSSVTNGGMYVFTLLDHFAAGTSILFGVLIEAIGIAWFYGVDRFSDDIEEMIGHRPGLYWRLCWKFVSPCFLLFMVVISFATFNPPSYGTYTFPPWANMVGWCLAISSMSMVPLYAIYKLCILPGKFCNRLAYAITPETEHHLVDNGEVRQF</sequence>
<feature type="transmembrane region" description="Helical" evidence="9">
    <location>
        <begin position="543"/>
        <end position="565"/>
    </location>
</feature>
<feature type="binding site" evidence="6">
    <location>
        <position position="410"/>
    </location>
    <ligand>
        <name>Na(+)</name>
        <dbReference type="ChEBI" id="CHEBI:29101"/>
        <label>1</label>
    </ligand>
</feature>
<name>A0A7J5XSA7_DISMA</name>
<feature type="non-terminal residue" evidence="10">
    <location>
        <position position="1"/>
    </location>
</feature>
<feature type="transmembrane region" description="Helical" evidence="9">
    <location>
        <begin position="510"/>
        <end position="531"/>
    </location>
</feature>
<reference evidence="10 11" key="1">
    <citation type="submission" date="2020-03" db="EMBL/GenBank/DDBJ databases">
        <title>Dissostichus mawsoni Genome sequencing and assembly.</title>
        <authorList>
            <person name="Park H."/>
        </authorList>
    </citation>
    <scope>NUCLEOTIDE SEQUENCE [LARGE SCALE GENOMIC DNA]</scope>
    <source>
        <strain evidence="10">DM0001</strain>
        <tissue evidence="10">Muscle</tissue>
    </source>
</reference>
<keyword evidence="7" id="KW-1015">Disulfide bond</keyword>
<dbReference type="InterPro" id="IPR000175">
    <property type="entry name" value="Na/ntran_symport"/>
</dbReference>
<keyword evidence="4 9" id="KW-1133">Transmembrane helix</keyword>
<keyword evidence="8" id="KW-0769">Symport</keyword>
<comment type="similarity">
    <text evidence="8">Belongs to the sodium:neurotransmitter symporter (SNF) (TC 2.A.22) family.</text>
</comment>
<accession>A0A7J5XSA7</accession>
<dbReference type="Proteomes" id="UP000518266">
    <property type="component" value="Unassembled WGS sequence"/>
</dbReference>
<feature type="transmembrane region" description="Helical" evidence="9">
    <location>
        <begin position="243"/>
        <end position="261"/>
    </location>
</feature>
<dbReference type="InterPro" id="IPR037272">
    <property type="entry name" value="SNS_sf"/>
</dbReference>
<feature type="disulfide bond" evidence="7">
    <location>
        <begin position="173"/>
        <end position="182"/>
    </location>
</feature>
<keyword evidence="6" id="KW-0479">Metal-binding</keyword>
<gene>
    <name evidence="10" type="ORF">F7725_018732</name>
</gene>
<keyword evidence="5 9" id="KW-0472">Membrane</keyword>
<evidence type="ECO:0000256" key="3">
    <source>
        <dbReference type="ARBA" id="ARBA00022692"/>
    </source>
</evidence>
<dbReference type="PROSITE" id="PS00610">
    <property type="entry name" value="NA_NEUROTRAN_SYMP_1"/>
    <property type="match status" value="1"/>
</dbReference>
<feature type="binding site" evidence="6">
    <location>
        <position position="76"/>
    </location>
    <ligand>
        <name>Na(+)</name>
        <dbReference type="ChEBI" id="CHEBI:29101"/>
        <label>1</label>
    </ligand>
</feature>
<dbReference type="PANTHER" id="PTHR11616:SF38">
    <property type="entry name" value="SODIUM-DEPENDENT DOPAMINE TRANSPORTER"/>
    <property type="match status" value="1"/>
</dbReference>
<dbReference type="PROSITE" id="PS50267">
    <property type="entry name" value="NA_NEUROTRAN_SYMP_3"/>
    <property type="match status" value="1"/>
</dbReference>
<feature type="transmembrane region" description="Helical" evidence="9">
    <location>
        <begin position="134"/>
        <end position="161"/>
    </location>
</feature>
<evidence type="ECO:0000256" key="5">
    <source>
        <dbReference type="ARBA" id="ARBA00023136"/>
    </source>
</evidence>
<evidence type="ECO:0000256" key="9">
    <source>
        <dbReference type="SAM" id="Phobius"/>
    </source>
</evidence>
<evidence type="ECO:0000256" key="8">
    <source>
        <dbReference type="RuleBase" id="RU003732"/>
    </source>
</evidence>
<keyword evidence="6" id="KW-0915">Sodium</keyword>
<feature type="transmembrane region" description="Helical" evidence="9">
    <location>
        <begin position="466"/>
        <end position="489"/>
    </location>
</feature>
<dbReference type="GO" id="GO:0006865">
    <property type="term" value="P:amino acid transport"/>
    <property type="evidence" value="ECO:0007669"/>
    <property type="project" value="TreeGrafter"/>
</dbReference>
<feature type="transmembrane region" description="Helical" evidence="9">
    <location>
        <begin position="270"/>
        <end position="290"/>
    </location>
</feature>
<feature type="transmembrane region" description="Helical" evidence="9">
    <location>
        <begin position="93"/>
        <end position="113"/>
    </location>
</feature>
<feature type="binding site" evidence="6">
    <location>
        <position position="69"/>
    </location>
    <ligand>
        <name>Na(+)</name>
        <dbReference type="ChEBI" id="CHEBI:29101"/>
        <label>1</label>
    </ligand>
</feature>
<dbReference type="GO" id="GO:0015293">
    <property type="term" value="F:symporter activity"/>
    <property type="evidence" value="ECO:0007669"/>
    <property type="project" value="UniProtKB-KW"/>
</dbReference>
<dbReference type="PRINTS" id="PR00176">
    <property type="entry name" value="NANEUSMPORT"/>
</dbReference>
<evidence type="ECO:0000313" key="10">
    <source>
        <dbReference type="EMBL" id="KAF3840015.1"/>
    </source>
</evidence>
<evidence type="ECO:0000256" key="4">
    <source>
        <dbReference type="ARBA" id="ARBA00022989"/>
    </source>
</evidence>
<dbReference type="GO" id="GO:0046872">
    <property type="term" value="F:metal ion binding"/>
    <property type="evidence" value="ECO:0007669"/>
    <property type="project" value="UniProtKB-KW"/>
</dbReference>
<evidence type="ECO:0000256" key="6">
    <source>
        <dbReference type="PIRSR" id="PIRSR600175-1"/>
    </source>
</evidence>
<dbReference type="OrthoDB" id="6581954at2759"/>
<dbReference type="Pfam" id="PF00209">
    <property type="entry name" value="SNF"/>
    <property type="match status" value="1"/>
</dbReference>
<protein>
    <recommendedName>
        <fullName evidence="8">Transporter</fullName>
    </recommendedName>
</protein>
<feature type="transmembrane region" description="Helical" evidence="9">
    <location>
        <begin position="63"/>
        <end position="81"/>
    </location>
</feature>
<dbReference type="SUPFAM" id="SSF161070">
    <property type="entry name" value="SNF-like"/>
    <property type="match status" value="1"/>
</dbReference>
<keyword evidence="2 8" id="KW-0813">Transport</keyword>
<feature type="binding site" evidence="6">
    <location>
        <position position="71"/>
    </location>
    <ligand>
        <name>Na(+)</name>
        <dbReference type="ChEBI" id="CHEBI:29101"/>
        <label>1</label>
    </ligand>
</feature>
<dbReference type="GO" id="GO:0005886">
    <property type="term" value="C:plasma membrane"/>
    <property type="evidence" value="ECO:0007669"/>
    <property type="project" value="TreeGrafter"/>
</dbReference>
<dbReference type="AlphaFoldDB" id="A0A7J5XSA7"/>
<proteinExistence type="inferred from homology"/>
<evidence type="ECO:0000256" key="1">
    <source>
        <dbReference type="ARBA" id="ARBA00004141"/>
    </source>
</evidence>
<keyword evidence="11" id="KW-1185">Reference proteome</keyword>
<evidence type="ECO:0000256" key="2">
    <source>
        <dbReference type="ARBA" id="ARBA00022448"/>
    </source>
</evidence>
<dbReference type="PROSITE" id="PS00754">
    <property type="entry name" value="NA_NEUROTRAN_SYMP_2"/>
    <property type="match status" value="1"/>
</dbReference>
<dbReference type="EMBL" id="JAAKFY010000021">
    <property type="protein sequence ID" value="KAF3840015.1"/>
    <property type="molecule type" value="Genomic_DNA"/>
</dbReference>
<organism evidence="10 11">
    <name type="scientific">Dissostichus mawsoni</name>
    <name type="common">Antarctic cod</name>
    <dbReference type="NCBI Taxonomy" id="36200"/>
    <lineage>
        <taxon>Eukaryota</taxon>
        <taxon>Metazoa</taxon>
        <taxon>Chordata</taxon>
        <taxon>Craniata</taxon>
        <taxon>Vertebrata</taxon>
        <taxon>Euteleostomi</taxon>
        <taxon>Actinopterygii</taxon>
        <taxon>Neopterygii</taxon>
        <taxon>Teleostei</taxon>
        <taxon>Neoteleostei</taxon>
        <taxon>Acanthomorphata</taxon>
        <taxon>Eupercaria</taxon>
        <taxon>Perciformes</taxon>
        <taxon>Notothenioidei</taxon>
        <taxon>Nototheniidae</taxon>
        <taxon>Dissostichus</taxon>
    </lineage>
</organism>
<evidence type="ECO:0000313" key="11">
    <source>
        <dbReference type="Proteomes" id="UP000518266"/>
    </source>
</evidence>
<dbReference type="GO" id="GO:0035725">
    <property type="term" value="P:sodium ion transmembrane transport"/>
    <property type="evidence" value="ECO:0007669"/>
    <property type="project" value="TreeGrafter"/>
</dbReference>
<comment type="caution">
    <text evidence="10">The sequence shown here is derived from an EMBL/GenBank/DDBJ whole genome shotgun (WGS) entry which is preliminary data.</text>
</comment>
<dbReference type="PANTHER" id="PTHR11616">
    <property type="entry name" value="SODIUM/CHLORIDE DEPENDENT TRANSPORTER"/>
    <property type="match status" value="1"/>
</dbReference>
<evidence type="ECO:0000256" key="7">
    <source>
        <dbReference type="PIRSR" id="PIRSR600175-2"/>
    </source>
</evidence>
<feature type="binding site" evidence="6">
    <location>
        <position position="343"/>
    </location>
    <ligand>
        <name>Na(+)</name>
        <dbReference type="ChEBI" id="CHEBI:29101"/>
        <label>1</label>
    </ligand>
</feature>